<keyword evidence="3" id="KW-1185">Reference proteome</keyword>
<reference evidence="2 3" key="1">
    <citation type="submission" date="2018-10" db="EMBL/GenBank/DDBJ databases">
        <authorList>
            <consortium name="Pathogen Informatics"/>
        </authorList>
    </citation>
    <scope>NUCLEOTIDE SEQUENCE [LARGE SCALE GENOMIC DNA]</scope>
</reference>
<dbReference type="AlphaFoldDB" id="A0A0R3ULZ7"/>
<name>A0A0R3ULZ7_MESCO</name>
<protein>
    <submittedName>
        <fullName evidence="2">Uncharacterized protein</fullName>
    </submittedName>
</protein>
<evidence type="ECO:0000313" key="3">
    <source>
        <dbReference type="Proteomes" id="UP000267029"/>
    </source>
</evidence>
<sequence length="477" mass="54371">MSTFAWYIRVHDDNLKWDSKNYEQGDPDHGEAELQGLDNELECQDIDFAELFDAYEPEFRACNAAERHEDNKPECQEHDVADHHTVNESKCQDLNFVEHYDNNKMECQKLDVALHHDDSKPKFQEHDVALHHDNERACQEIDVAERHDDIERAIQDLDLAERHDDIERGCQDLGLAEHHDENERACQDLDVTERHDHNELECQSDDAKSICRPISRASSFDDWIESNHEEIAAHYMETSDWEEDLIPLDDSDEPIGASSDGEVDYDSDECAYFMERWIDELQQLRALRSVLMNLWVAVCVRTWCLHNKIGHNQEPSLQPKRNMQKSVRAPAGTGGVRLGKKAGGSAPNYYNRLHRELSAVSLTARGESLVPANTSPYCHKICLEYSCIGTGISRIGFRNGRAWDYQQTSEQSTMARNRTPRVSDEAALQHNAQSITGSDRCATTEPSFVETLQCGEWVVEVRAPCSGSLTVQESAVE</sequence>
<organism evidence="2 3">
    <name type="scientific">Mesocestoides corti</name>
    <name type="common">Flatworm</name>
    <dbReference type="NCBI Taxonomy" id="53468"/>
    <lineage>
        <taxon>Eukaryota</taxon>
        <taxon>Metazoa</taxon>
        <taxon>Spiralia</taxon>
        <taxon>Lophotrochozoa</taxon>
        <taxon>Platyhelminthes</taxon>
        <taxon>Cestoda</taxon>
        <taxon>Eucestoda</taxon>
        <taxon>Cyclophyllidea</taxon>
        <taxon>Mesocestoididae</taxon>
        <taxon>Mesocestoides</taxon>
    </lineage>
</organism>
<feature type="compositionally biased region" description="Polar residues" evidence="1">
    <location>
        <begin position="314"/>
        <end position="325"/>
    </location>
</feature>
<feature type="region of interest" description="Disordered" evidence="1">
    <location>
        <begin position="314"/>
        <end position="340"/>
    </location>
</feature>
<dbReference type="Proteomes" id="UP000267029">
    <property type="component" value="Unassembled WGS sequence"/>
</dbReference>
<proteinExistence type="predicted"/>
<evidence type="ECO:0000313" key="2">
    <source>
        <dbReference type="EMBL" id="VDD82731.1"/>
    </source>
</evidence>
<dbReference type="EMBL" id="UXSR01005563">
    <property type="protein sequence ID" value="VDD82731.1"/>
    <property type="molecule type" value="Genomic_DNA"/>
</dbReference>
<evidence type="ECO:0000256" key="1">
    <source>
        <dbReference type="SAM" id="MobiDB-lite"/>
    </source>
</evidence>
<gene>
    <name evidence="2" type="ORF">MCOS_LOCUS8734</name>
</gene>
<accession>A0A0R3ULZ7</accession>